<dbReference type="Gene3D" id="1.10.472.80">
    <property type="entry name" value="Ypt/Rab-GAP domain of gyp1p, domain 3"/>
    <property type="match status" value="1"/>
</dbReference>
<dbReference type="CDD" id="cd15784">
    <property type="entry name" value="PH_RUTBC"/>
    <property type="match status" value="1"/>
</dbReference>
<keyword evidence="7" id="KW-1185">Reference proteome</keyword>
<reference evidence="6 7" key="1">
    <citation type="submission" date="2019-07" db="EMBL/GenBank/DDBJ databases">
        <title>Chromosome genome assembly for large yellow croaker.</title>
        <authorList>
            <person name="Xiao S."/>
        </authorList>
    </citation>
    <scope>NUCLEOTIDE SEQUENCE [LARGE SCALE GENOMIC DNA]</scope>
    <source>
        <strain evidence="6">JMULYC20181020</strain>
        <tissue evidence="6">Muscle</tissue>
    </source>
</reference>
<dbReference type="PROSITE" id="PS50086">
    <property type="entry name" value="TBC_RABGAP"/>
    <property type="match status" value="1"/>
</dbReference>
<dbReference type="GO" id="GO:0031410">
    <property type="term" value="C:cytoplasmic vesicle"/>
    <property type="evidence" value="ECO:0007669"/>
    <property type="project" value="UniProtKB-ARBA"/>
</dbReference>
<keyword evidence="1" id="KW-0343">GTPase activation</keyword>
<dbReference type="PANTHER" id="PTHR22957:SF194">
    <property type="entry name" value="SMALL G PROTEIN SIGNALING MODULATOR 2"/>
    <property type="match status" value="1"/>
</dbReference>
<dbReference type="Pfam" id="PF00566">
    <property type="entry name" value="RabGAP-TBC"/>
    <property type="match status" value="1"/>
</dbReference>
<dbReference type="PANTHER" id="PTHR22957">
    <property type="entry name" value="TBC1 DOMAIN FAMILY MEMBER GTPASE-ACTIVATING PROTEIN"/>
    <property type="match status" value="1"/>
</dbReference>
<dbReference type="SMART" id="SM00164">
    <property type="entry name" value="TBC"/>
    <property type="match status" value="1"/>
</dbReference>
<gene>
    <name evidence="6" type="ORF">D5F01_LYC06610</name>
</gene>
<dbReference type="InterPro" id="IPR000195">
    <property type="entry name" value="Rab-GAP-TBC_dom"/>
</dbReference>
<dbReference type="Proteomes" id="UP000424527">
    <property type="component" value="Unassembled WGS sequence"/>
</dbReference>
<evidence type="ECO:0000259" key="4">
    <source>
        <dbReference type="PROSITE" id="PS50086"/>
    </source>
</evidence>
<feature type="domain" description="Rab-GAP TBC" evidence="4">
    <location>
        <begin position="550"/>
        <end position="924"/>
    </location>
</feature>
<accession>A0A6G0IVX6</accession>
<feature type="compositionally biased region" description="Polar residues" evidence="3">
    <location>
        <begin position="651"/>
        <end position="666"/>
    </location>
</feature>
<evidence type="ECO:0000313" key="6">
    <source>
        <dbReference type="EMBL" id="KAE8295675.1"/>
    </source>
</evidence>
<feature type="region of interest" description="Disordered" evidence="3">
    <location>
        <begin position="645"/>
        <end position="736"/>
    </location>
</feature>
<feature type="domain" description="RUN" evidence="5">
    <location>
        <begin position="3"/>
        <end position="164"/>
    </location>
</feature>
<dbReference type="InterPro" id="IPR004012">
    <property type="entry name" value="Run_dom"/>
</dbReference>
<dbReference type="FunFam" id="1.10.472.80:FF:000004">
    <property type="entry name" value="Small G protein signaling modulator 1"/>
    <property type="match status" value="1"/>
</dbReference>
<dbReference type="Pfam" id="PF02759">
    <property type="entry name" value="RUN"/>
    <property type="match status" value="1"/>
</dbReference>
<dbReference type="Gene3D" id="1.20.58.900">
    <property type="match status" value="1"/>
</dbReference>
<dbReference type="InterPro" id="IPR035969">
    <property type="entry name" value="Rab-GAP_TBC_sf"/>
</dbReference>
<organism evidence="6 7">
    <name type="scientific">Larimichthys crocea</name>
    <name type="common">Large yellow croaker</name>
    <name type="synonym">Pseudosciaena crocea</name>
    <dbReference type="NCBI Taxonomy" id="215358"/>
    <lineage>
        <taxon>Eukaryota</taxon>
        <taxon>Metazoa</taxon>
        <taxon>Chordata</taxon>
        <taxon>Craniata</taxon>
        <taxon>Vertebrata</taxon>
        <taxon>Euteleostomi</taxon>
        <taxon>Actinopterygii</taxon>
        <taxon>Neopterygii</taxon>
        <taxon>Teleostei</taxon>
        <taxon>Neoteleostei</taxon>
        <taxon>Acanthomorphata</taxon>
        <taxon>Eupercaria</taxon>
        <taxon>Sciaenidae</taxon>
        <taxon>Larimichthys</taxon>
    </lineage>
</organism>
<evidence type="ECO:0000256" key="1">
    <source>
        <dbReference type="ARBA" id="ARBA00022468"/>
    </source>
</evidence>
<dbReference type="GO" id="GO:0005096">
    <property type="term" value="F:GTPase activator activity"/>
    <property type="evidence" value="ECO:0007669"/>
    <property type="project" value="UniProtKB-KW"/>
</dbReference>
<dbReference type="SUPFAM" id="SSF47923">
    <property type="entry name" value="Ypt/Rab-GAP domain of gyp1p"/>
    <property type="match status" value="2"/>
</dbReference>
<dbReference type="Gene3D" id="1.10.8.270">
    <property type="entry name" value="putative rabgap domain of human tbc1 domain family member 14 like domains"/>
    <property type="match status" value="1"/>
</dbReference>
<comment type="similarity">
    <text evidence="2">Belongs to the RUTBC family.</text>
</comment>
<feature type="region of interest" description="Disordered" evidence="3">
    <location>
        <begin position="182"/>
        <end position="208"/>
    </location>
</feature>
<dbReference type="EMBL" id="REGW02000006">
    <property type="protein sequence ID" value="KAE8295675.1"/>
    <property type="molecule type" value="Genomic_DNA"/>
</dbReference>
<protein>
    <submittedName>
        <fullName evidence="6">Small G protein signaling modulator 2 RUN and TBC1 domain-containing protein 1</fullName>
    </submittedName>
</protein>
<dbReference type="InterPro" id="IPR021935">
    <property type="entry name" value="SGSM1/2_RBD"/>
</dbReference>
<evidence type="ECO:0000256" key="3">
    <source>
        <dbReference type="SAM" id="MobiDB-lite"/>
    </source>
</evidence>
<evidence type="ECO:0000256" key="2">
    <source>
        <dbReference type="ARBA" id="ARBA00034124"/>
    </source>
</evidence>
<name>A0A6G0IVX6_LARCR</name>
<dbReference type="SUPFAM" id="SSF140741">
    <property type="entry name" value="RUN domain-like"/>
    <property type="match status" value="1"/>
</dbReference>
<dbReference type="InterPro" id="IPR037213">
    <property type="entry name" value="Run_dom_sf"/>
</dbReference>
<feature type="compositionally biased region" description="Polar residues" evidence="3">
    <location>
        <begin position="690"/>
        <end position="711"/>
    </location>
</feature>
<dbReference type="Pfam" id="PF12068">
    <property type="entry name" value="PH_RBD"/>
    <property type="match status" value="1"/>
</dbReference>
<dbReference type="InterPro" id="IPR037745">
    <property type="entry name" value="SGSM1/2"/>
</dbReference>
<sequence length="991" mass="112235">MTVEFARPTVTQIAAIEACLGHMLKRRAAGFLRSDKIAALFTKVGKVYDTASEVCRKVQDQLQQQADLTRRTQSMGHEPLRRQGSSTTSCPPQPLSAQAVKHIWVRTALFEKVLDKIVQYIVDNSSKYYEREALMHDSVFGPILAALLVGPCALEYTKLKTSDHFWTDPSANELVQRHRIHGAHRGQDTSAGRRPALGIRKRQSSGSMSEDRFAASAREYVESLHQNSRTHLLYGKNNVLVQPKKDMEVLRGYLSLHQAGDNLTLKWTPNQLINGTLGDCDLEKSIYWDYALTVPLRQIVCIHCHQRTDCGGTLVLVSQDGIQRPPLHFPPGGHLLAFLSCLETGLLPRGQLEPPLWSQKGKGKVFPKLRKRSSAARLLDQDRNSEEETAADYVFRIVYPGYRYDANHGEMMEMQGFGGSPSSWQQAEVTTHESLCQSCSTAGSNMSFDYPAGCTCIHDPSDIHTIPLKMLCQNMKRQIVSRAFYGWLAYCRHLSTVRTHLSALVNHNIVPPDRPCEASGGLSKEVWSKYQKDCKNYKELELLRLVYYGGVQHDIRKEVWPFLLGHYKFGMGKKDMSQIDSKISERYQQVMREWKACEVIVKQREKEMQSAIFAKLSSGSSIDSHVLRLVHRDSTLSNEVFMSVDEPEAGSQETPSGEDSTPTMTTLVPPAALPQEERPLVEFDSPDSGLPSSRNYSVTSAHSQILSSIDDGQSMEEEGGGGEEGSTPGVLGGRQDSLTEDRLCSQLDKLVTNGAAAEGISPSLSSYTIELLDTVALNLHRIDKDVQRCDRNYYYFTTANLEKLRNIMCSYVWEHLEMGYVQGMCDLLAPLMVILDDECLAYSCFTQLMKRMSQNFPNGGAMDTHFANMRSLIQILDSELFELMQQNGDYTHFYFCYRWFLLDFKRELLYEDVFAVWEVIWVAPRISSQHFVLFLALALVTVYREIIMDNNMDFTDIIKFFNEMAERHDVQNILKIARELVHKVQSMMDNK</sequence>
<dbReference type="SMART" id="SM00593">
    <property type="entry name" value="RUN"/>
    <property type="match status" value="1"/>
</dbReference>
<dbReference type="FunFam" id="2.30.29.230:FF:000001">
    <property type="entry name" value="Small G protein signaling modulator 2"/>
    <property type="match status" value="1"/>
</dbReference>
<comment type="caution">
    <text evidence="6">The sequence shown here is derived from an EMBL/GenBank/DDBJ whole genome shotgun (WGS) entry which is preliminary data.</text>
</comment>
<evidence type="ECO:0000259" key="5">
    <source>
        <dbReference type="PROSITE" id="PS50826"/>
    </source>
</evidence>
<dbReference type="FunFam" id="1.10.8.270:FF:000006">
    <property type="entry name" value="Small G protein signaling modulator 2"/>
    <property type="match status" value="1"/>
</dbReference>
<dbReference type="Gene3D" id="2.30.29.230">
    <property type="match status" value="1"/>
</dbReference>
<proteinExistence type="inferred from homology"/>
<dbReference type="PROSITE" id="PS50826">
    <property type="entry name" value="RUN"/>
    <property type="match status" value="1"/>
</dbReference>
<dbReference type="AlphaFoldDB" id="A0A6G0IVX6"/>
<evidence type="ECO:0000313" key="7">
    <source>
        <dbReference type="Proteomes" id="UP000424527"/>
    </source>
</evidence>
<feature type="region of interest" description="Disordered" evidence="3">
    <location>
        <begin position="68"/>
        <end position="93"/>
    </location>
</feature>